<accession>A0A382T8L0</accession>
<dbReference type="GO" id="GO:0004540">
    <property type="term" value="F:RNA nuclease activity"/>
    <property type="evidence" value="ECO:0007669"/>
    <property type="project" value="InterPro"/>
</dbReference>
<gene>
    <name evidence="9" type="ORF">METZ01_LOCUS370691</name>
</gene>
<sequence length="193" mass="22218">IFEETAALTAIDVNSGRLVRDLPPDEHNLAINLEAAEEIGRQICLRNISGQILIDFLPQKRRSNREILRKAIKEAFVHDLRNTNLIGFTRLGLFELTRRRRNKSLGQQLFNTVDNLKSPLTVALEVLYNLKKEMIRNPGRLFVIETSHQISETLESGLAFEARKILADIMFSNIEVLVNPKYQYSEYAIKLRE</sequence>
<reference evidence="9" key="1">
    <citation type="submission" date="2018-05" db="EMBL/GenBank/DDBJ databases">
        <authorList>
            <person name="Lanie J.A."/>
            <person name="Ng W.-L."/>
            <person name="Kazmierczak K.M."/>
            <person name="Andrzejewski T.M."/>
            <person name="Davidsen T.M."/>
            <person name="Wayne K.J."/>
            <person name="Tettelin H."/>
            <person name="Glass J.I."/>
            <person name="Rusch D."/>
            <person name="Podicherti R."/>
            <person name="Tsui H.-C.T."/>
            <person name="Winkler M.E."/>
        </authorList>
    </citation>
    <scope>NUCLEOTIDE SEQUENCE</scope>
</reference>
<dbReference type="GO" id="GO:0003723">
    <property type="term" value="F:RNA binding"/>
    <property type="evidence" value="ECO:0007669"/>
    <property type="project" value="UniProtKB-KW"/>
</dbReference>
<dbReference type="Pfam" id="PF10150">
    <property type="entry name" value="RNase_E_G"/>
    <property type="match status" value="1"/>
</dbReference>
<evidence type="ECO:0000256" key="6">
    <source>
        <dbReference type="ARBA" id="ARBA00022842"/>
    </source>
</evidence>
<evidence type="ECO:0000256" key="5">
    <source>
        <dbReference type="ARBA" id="ARBA00022801"/>
    </source>
</evidence>
<keyword evidence="7" id="KW-0694">RNA-binding</keyword>
<keyword evidence="6" id="KW-0460">Magnesium</keyword>
<evidence type="ECO:0000256" key="7">
    <source>
        <dbReference type="ARBA" id="ARBA00022884"/>
    </source>
</evidence>
<feature type="domain" description="RNA-binding protein AU-1/Ribonuclease E/G" evidence="8">
    <location>
        <begin position="1"/>
        <end position="100"/>
    </location>
</feature>
<name>A0A382T8L0_9ZZZZ</name>
<evidence type="ECO:0000256" key="3">
    <source>
        <dbReference type="ARBA" id="ARBA00022723"/>
    </source>
</evidence>
<evidence type="ECO:0000259" key="8">
    <source>
        <dbReference type="Pfam" id="PF10150"/>
    </source>
</evidence>
<keyword evidence="5" id="KW-0378">Hydrolase</keyword>
<evidence type="ECO:0000313" key="9">
    <source>
        <dbReference type="EMBL" id="SVD17837.1"/>
    </source>
</evidence>
<dbReference type="GO" id="GO:0046872">
    <property type="term" value="F:metal ion binding"/>
    <property type="evidence" value="ECO:0007669"/>
    <property type="project" value="UniProtKB-KW"/>
</dbReference>
<comment type="cofactor">
    <cofactor evidence="1">
        <name>Mg(2+)</name>
        <dbReference type="ChEBI" id="CHEBI:18420"/>
    </cofactor>
</comment>
<evidence type="ECO:0000256" key="4">
    <source>
        <dbReference type="ARBA" id="ARBA00022759"/>
    </source>
</evidence>
<feature type="non-terminal residue" evidence="9">
    <location>
        <position position="1"/>
    </location>
</feature>
<dbReference type="InterPro" id="IPR019307">
    <property type="entry name" value="RNA-bd_AU-1/RNase_E/G"/>
</dbReference>
<dbReference type="GO" id="GO:0005737">
    <property type="term" value="C:cytoplasm"/>
    <property type="evidence" value="ECO:0007669"/>
    <property type="project" value="TreeGrafter"/>
</dbReference>
<dbReference type="GO" id="GO:0004519">
    <property type="term" value="F:endonuclease activity"/>
    <property type="evidence" value="ECO:0007669"/>
    <property type="project" value="UniProtKB-KW"/>
</dbReference>
<dbReference type="EMBL" id="UINC01134347">
    <property type="protein sequence ID" value="SVD17837.1"/>
    <property type="molecule type" value="Genomic_DNA"/>
</dbReference>
<protein>
    <recommendedName>
        <fullName evidence="8">RNA-binding protein AU-1/Ribonuclease E/G domain-containing protein</fullName>
    </recommendedName>
</protein>
<evidence type="ECO:0000256" key="2">
    <source>
        <dbReference type="ARBA" id="ARBA00022722"/>
    </source>
</evidence>
<dbReference type="AlphaFoldDB" id="A0A382T8L0"/>
<dbReference type="GO" id="GO:0006364">
    <property type="term" value="P:rRNA processing"/>
    <property type="evidence" value="ECO:0007669"/>
    <property type="project" value="TreeGrafter"/>
</dbReference>
<keyword evidence="2" id="KW-0540">Nuclease</keyword>
<keyword evidence="4" id="KW-0255">Endonuclease</keyword>
<organism evidence="9">
    <name type="scientific">marine metagenome</name>
    <dbReference type="NCBI Taxonomy" id="408172"/>
    <lineage>
        <taxon>unclassified sequences</taxon>
        <taxon>metagenomes</taxon>
        <taxon>ecological metagenomes</taxon>
    </lineage>
</organism>
<evidence type="ECO:0000256" key="1">
    <source>
        <dbReference type="ARBA" id="ARBA00001946"/>
    </source>
</evidence>
<dbReference type="PANTHER" id="PTHR30001:SF1">
    <property type="entry name" value="RIBONUCLEASE E_G-LIKE PROTEIN, CHLOROPLASTIC"/>
    <property type="match status" value="1"/>
</dbReference>
<proteinExistence type="predicted"/>
<keyword evidence="3" id="KW-0479">Metal-binding</keyword>
<dbReference type="InterPro" id="IPR004659">
    <property type="entry name" value="RNase_E/G"/>
</dbReference>
<dbReference type="GO" id="GO:0016787">
    <property type="term" value="F:hydrolase activity"/>
    <property type="evidence" value="ECO:0007669"/>
    <property type="project" value="UniProtKB-KW"/>
</dbReference>
<dbReference type="PANTHER" id="PTHR30001">
    <property type="entry name" value="RIBONUCLEASE"/>
    <property type="match status" value="1"/>
</dbReference>